<dbReference type="Proteomes" id="UP000523007">
    <property type="component" value="Unassembled WGS sequence"/>
</dbReference>
<feature type="site" description="Important for catalytic activity" evidence="4">
    <location>
        <position position="128"/>
    </location>
</feature>
<dbReference type="PANTHER" id="PTHR48075:SF5">
    <property type="entry name" value="3-HYDROXYBUTYRYL-COA DEHYDROGENASE"/>
    <property type="match status" value="1"/>
</dbReference>
<dbReference type="GO" id="GO:0070403">
    <property type="term" value="F:NAD+ binding"/>
    <property type="evidence" value="ECO:0007669"/>
    <property type="project" value="InterPro"/>
</dbReference>
<name>A0A7W7W1F1_9ACTN</name>
<dbReference type="InterPro" id="IPR013328">
    <property type="entry name" value="6PGD_dom2"/>
</dbReference>
<sequence>MGRQIGMVCALGGYSVTVWDIDPDMLEQAREELRSRMDRRVEKGTETRAQADSAFERLTFTTELEGPASTADYVIEAVVEKVDVKRDLFARLDRHAPEHAVLATNSSTIVSSRVADATNRPDRVCNMHFFNPALVMQCVEVVRNPQTSDATAETTIELTRRINRTPVVLNKEITGFVANRILHALRDEAIRLYEDGVSSVEDIDTACRTALGHPMGPFELQDLTGLDVGYYVKMARFEESGDPADKPARILVEKFEKGEFGRKSGKGWYDYPKK</sequence>
<evidence type="ECO:0000256" key="4">
    <source>
        <dbReference type="PIRSR" id="PIRSR000105-1"/>
    </source>
</evidence>
<keyword evidence="8" id="KW-1185">Reference proteome</keyword>
<feature type="domain" description="3-hydroxyacyl-CoA dehydrogenase C-terminal" evidence="5">
    <location>
        <begin position="175"/>
        <end position="271"/>
    </location>
</feature>
<dbReference type="Gene3D" id="3.40.50.720">
    <property type="entry name" value="NAD(P)-binding Rossmann-like Domain"/>
    <property type="match status" value="1"/>
</dbReference>
<dbReference type="Pfam" id="PF02737">
    <property type="entry name" value="3HCDH_N"/>
    <property type="match status" value="1"/>
</dbReference>
<dbReference type="InterPro" id="IPR036291">
    <property type="entry name" value="NAD(P)-bd_dom_sf"/>
</dbReference>
<comment type="similarity">
    <text evidence="2">Belongs to the 3-hydroxyacyl-CoA dehydrogenase family.</text>
</comment>
<evidence type="ECO:0000313" key="8">
    <source>
        <dbReference type="Proteomes" id="UP000523007"/>
    </source>
</evidence>
<dbReference type="GO" id="GO:0006635">
    <property type="term" value="P:fatty acid beta-oxidation"/>
    <property type="evidence" value="ECO:0007669"/>
    <property type="project" value="TreeGrafter"/>
</dbReference>
<dbReference type="PANTHER" id="PTHR48075">
    <property type="entry name" value="3-HYDROXYACYL-COA DEHYDROGENASE FAMILY PROTEIN"/>
    <property type="match status" value="1"/>
</dbReference>
<evidence type="ECO:0000259" key="6">
    <source>
        <dbReference type="Pfam" id="PF02737"/>
    </source>
</evidence>
<dbReference type="EMBL" id="JACHJT010000001">
    <property type="protein sequence ID" value="MBB4930897.1"/>
    <property type="molecule type" value="Genomic_DNA"/>
</dbReference>
<dbReference type="PIRSF" id="PIRSF000105">
    <property type="entry name" value="HCDH"/>
    <property type="match status" value="1"/>
</dbReference>
<evidence type="ECO:0000256" key="3">
    <source>
        <dbReference type="ARBA" id="ARBA00023002"/>
    </source>
</evidence>
<evidence type="ECO:0000256" key="2">
    <source>
        <dbReference type="ARBA" id="ARBA00009463"/>
    </source>
</evidence>
<dbReference type="InterPro" id="IPR006176">
    <property type="entry name" value="3-OHacyl-CoA_DH_NAD-bd"/>
</dbReference>
<reference evidence="7 8" key="1">
    <citation type="submission" date="2020-08" db="EMBL/GenBank/DDBJ databases">
        <title>Sequencing the genomes of 1000 actinobacteria strains.</title>
        <authorList>
            <person name="Klenk H.-P."/>
        </authorList>
    </citation>
    <scope>NUCLEOTIDE SEQUENCE [LARGE SCALE GENOMIC DNA]</scope>
    <source>
        <strain evidence="7 8">DSM 102030</strain>
    </source>
</reference>
<dbReference type="InterPro" id="IPR006108">
    <property type="entry name" value="3HC_DH_C"/>
</dbReference>
<evidence type="ECO:0000313" key="7">
    <source>
        <dbReference type="EMBL" id="MBB4930897.1"/>
    </source>
</evidence>
<evidence type="ECO:0000256" key="1">
    <source>
        <dbReference type="ARBA" id="ARBA00005086"/>
    </source>
</evidence>
<dbReference type="GO" id="GO:0008691">
    <property type="term" value="F:3-hydroxybutyryl-CoA dehydrogenase activity"/>
    <property type="evidence" value="ECO:0007669"/>
    <property type="project" value="UniProtKB-EC"/>
</dbReference>
<proteinExistence type="inferred from homology"/>
<comment type="pathway">
    <text evidence="1">Lipid metabolism; butanoate metabolism.</text>
</comment>
<keyword evidence="3 7" id="KW-0560">Oxidoreductase</keyword>
<dbReference type="InterPro" id="IPR008927">
    <property type="entry name" value="6-PGluconate_DH-like_C_sf"/>
</dbReference>
<dbReference type="SUPFAM" id="SSF51735">
    <property type="entry name" value="NAD(P)-binding Rossmann-fold domains"/>
    <property type="match status" value="1"/>
</dbReference>
<gene>
    <name evidence="7" type="ORF">F4561_001717</name>
</gene>
<protein>
    <submittedName>
        <fullName evidence="7">3-hydroxybutyryl-CoA dehydrogenase</fullName>
        <ecNumber evidence="7">1.1.1.157</ecNumber>
    </submittedName>
</protein>
<comment type="caution">
    <text evidence="7">The sequence shown here is derived from an EMBL/GenBank/DDBJ whole genome shotgun (WGS) entry which is preliminary data.</text>
</comment>
<dbReference type="Gene3D" id="1.10.1040.10">
    <property type="entry name" value="N-(1-d-carboxylethyl)-l-norvaline Dehydrogenase, domain 2"/>
    <property type="match status" value="1"/>
</dbReference>
<dbReference type="Pfam" id="PF00725">
    <property type="entry name" value="3HCDH"/>
    <property type="match status" value="1"/>
</dbReference>
<dbReference type="EC" id="1.1.1.157" evidence="7"/>
<dbReference type="AlphaFoldDB" id="A0A7W7W1F1"/>
<evidence type="ECO:0000259" key="5">
    <source>
        <dbReference type="Pfam" id="PF00725"/>
    </source>
</evidence>
<dbReference type="InterPro" id="IPR022694">
    <property type="entry name" value="3-OHacyl-CoA_DH"/>
</dbReference>
<organism evidence="7 8">
    <name type="scientific">Lipingzhangella halophila</name>
    <dbReference type="NCBI Taxonomy" id="1783352"/>
    <lineage>
        <taxon>Bacteria</taxon>
        <taxon>Bacillati</taxon>
        <taxon>Actinomycetota</taxon>
        <taxon>Actinomycetes</taxon>
        <taxon>Streptosporangiales</taxon>
        <taxon>Nocardiopsidaceae</taxon>
        <taxon>Lipingzhangella</taxon>
    </lineage>
</organism>
<feature type="domain" description="3-hydroxyacyl-CoA dehydrogenase NAD binding" evidence="6">
    <location>
        <begin position="1"/>
        <end position="171"/>
    </location>
</feature>
<dbReference type="SUPFAM" id="SSF48179">
    <property type="entry name" value="6-phosphogluconate dehydrogenase C-terminal domain-like"/>
    <property type="match status" value="1"/>
</dbReference>
<accession>A0A7W7W1F1</accession>